<dbReference type="Proteomes" id="UP000324209">
    <property type="component" value="Chromosome"/>
</dbReference>
<evidence type="ECO:0000256" key="1">
    <source>
        <dbReference type="ARBA" id="ARBA00024484"/>
    </source>
</evidence>
<keyword evidence="3" id="KW-0436">Ligase</keyword>
<accession>A0A5C1QHV2</accession>
<dbReference type="GO" id="GO:0016020">
    <property type="term" value="C:membrane"/>
    <property type="evidence" value="ECO:0007669"/>
    <property type="project" value="TreeGrafter"/>
</dbReference>
<evidence type="ECO:0000313" key="3">
    <source>
        <dbReference type="EMBL" id="QEN06689.1"/>
    </source>
</evidence>
<proteinExistence type="predicted"/>
<name>A0A5C1QHV2_9SPIO</name>
<dbReference type="AlphaFoldDB" id="A0A5C1QHV2"/>
<sequence length="576" mass="64143">MAYQLTKFTLSEAWSKSRELYKDLPFLGYAGESGISYGQVAQNIREIQSYLVSQGVSRGDKVALISESRPEWGQVYLAINTMGAVAVPIMADFSSTQMCHILEHSDSVYIFASDKTIPRLLTAPLVISGKLVMIKDGLKTGIVKVEGDSWSFAEESDLFNPASPVQEDFLYMSEEDDIASILYTSGTTGNSKGVMLTHKNISHNAYVGIDICYAAEESRFLSVLPLAHSYECTLGLIIPMMSGSSIHYIKGAPTARVMLKALELVKPHQMLTVPILIEKIYRMSIAPKFASKKVLNFLYNKRPTQFLLNRFVAGKKLKALFGGRLEFFGIGGAPLAPDVEVFLRDARFPYSVGYGLTETAPCLAGDVPSRSVYRAIGKAFRDVELRIADVSPETGHGEIQARGPNIMAGYYKDEEKTAEAFSEDGWFKTGDLGYLDENGVLFIKGRLKNMILGANGENIYPEEIEAVLNKDPYVMESLVTRMENTLVARVHLNAEKLDEFLKGLKHTPEELHRIKEETLEKIRQTANSSLNTLSRLGKMIEQEEPFEKTPSMKIKRFLYSKIISKKDGADKKKSSH</sequence>
<dbReference type="KEGG" id="ock:EXM22_01285"/>
<reference evidence="3 4" key="1">
    <citation type="submission" date="2019-02" db="EMBL/GenBank/DDBJ databases">
        <title>Complete Genome Sequence and Methylome Analysis of free living Spirochaetas.</title>
        <authorList>
            <person name="Fomenkov A."/>
            <person name="Dubinina G."/>
            <person name="Leshcheva N."/>
            <person name="Mikheeva N."/>
            <person name="Grabovich M."/>
            <person name="Vincze T."/>
            <person name="Roberts R.J."/>
        </authorList>
    </citation>
    <scope>NUCLEOTIDE SEQUENCE [LARGE SCALE GENOMIC DNA]</scope>
    <source>
        <strain evidence="3 4">K2</strain>
    </source>
</reference>
<evidence type="ECO:0000313" key="4">
    <source>
        <dbReference type="Proteomes" id="UP000324209"/>
    </source>
</evidence>
<feature type="domain" description="AMP-dependent synthetase/ligase" evidence="2">
    <location>
        <begin position="22"/>
        <end position="411"/>
    </location>
</feature>
<dbReference type="EMBL" id="CP036150">
    <property type="protein sequence ID" value="QEN06689.1"/>
    <property type="molecule type" value="Genomic_DNA"/>
</dbReference>
<dbReference type="PANTHER" id="PTHR43272:SF52">
    <property type="entry name" value="AMP-DEPENDENT SYNTHETASE_LIGASE DOMAIN-CONTAINING PROTEIN"/>
    <property type="match status" value="1"/>
</dbReference>
<evidence type="ECO:0000259" key="2">
    <source>
        <dbReference type="Pfam" id="PF00501"/>
    </source>
</evidence>
<dbReference type="OrthoDB" id="311554at2"/>
<dbReference type="RefSeq" id="WP_149484772.1">
    <property type="nucleotide sequence ID" value="NZ_CP036150.1"/>
</dbReference>
<dbReference type="InterPro" id="IPR000873">
    <property type="entry name" value="AMP-dep_synth/lig_dom"/>
</dbReference>
<protein>
    <submittedName>
        <fullName evidence="3">Long-chain fatty acid--CoA ligase</fullName>
    </submittedName>
</protein>
<dbReference type="SUPFAM" id="SSF56801">
    <property type="entry name" value="Acetyl-CoA synthetase-like"/>
    <property type="match status" value="1"/>
</dbReference>
<dbReference type="Gene3D" id="3.30.300.30">
    <property type="match status" value="1"/>
</dbReference>
<dbReference type="Gene3D" id="3.40.50.12780">
    <property type="entry name" value="N-terminal domain of ligase-like"/>
    <property type="match status" value="1"/>
</dbReference>
<organism evidence="3 4">
    <name type="scientific">Oceanispirochaeta crateris</name>
    <dbReference type="NCBI Taxonomy" id="2518645"/>
    <lineage>
        <taxon>Bacteria</taxon>
        <taxon>Pseudomonadati</taxon>
        <taxon>Spirochaetota</taxon>
        <taxon>Spirochaetia</taxon>
        <taxon>Spirochaetales</taxon>
        <taxon>Spirochaetaceae</taxon>
        <taxon>Oceanispirochaeta</taxon>
    </lineage>
</organism>
<dbReference type="Pfam" id="PF00501">
    <property type="entry name" value="AMP-binding"/>
    <property type="match status" value="1"/>
</dbReference>
<dbReference type="InterPro" id="IPR042099">
    <property type="entry name" value="ANL_N_sf"/>
</dbReference>
<dbReference type="PROSITE" id="PS00455">
    <property type="entry name" value="AMP_BINDING"/>
    <property type="match status" value="1"/>
</dbReference>
<dbReference type="GO" id="GO:0004467">
    <property type="term" value="F:long-chain fatty acid-CoA ligase activity"/>
    <property type="evidence" value="ECO:0007669"/>
    <property type="project" value="UniProtKB-EC"/>
</dbReference>
<dbReference type="InterPro" id="IPR020845">
    <property type="entry name" value="AMP-binding_CS"/>
</dbReference>
<gene>
    <name evidence="3" type="ORF">EXM22_01285</name>
</gene>
<comment type="catalytic activity">
    <reaction evidence="1">
        <text>a long-chain fatty acid + ATP + CoA = a long-chain fatty acyl-CoA + AMP + diphosphate</text>
        <dbReference type="Rhea" id="RHEA:15421"/>
        <dbReference type="ChEBI" id="CHEBI:30616"/>
        <dbReference type="ChEBI" id="CHEBI:33019"/>
        <dbReference type="ChEBI" id="CHEBI:57287"/>
        <dbReference type="ChEBI" id="CHEBI:57560"/>
        <dbReference type="ChEBI" id="CHEBI:83139"/>
        <dbReference type="ChEBI" id="CHEBI:456215"/>
        <dbReference type="EC" id="6.2.1.3"/>
    </reaction>
    <physiologicalReaction direction="left-to-right" evidence="1">
        <dbReference type="Rhea" id="RHEA:15422"/>
    </physiologicalReaction>
</comment>
<dbReference type="PANTHER" id="PTHR43272">
    <property type="entry name" value="LONG-CHAIN-FATTY-ACID--COA LIGASE"/>
    <property type="match status" value="1"/>
</dbReference>
<dbReference type="InterPro" id="IPR045851">
    <property type="entry name" value="AMP-bd_C_sf"/>
</dbReference>
<keyword evidence="4" id="KW-1185">Reference proteome</keyword>